<dbReference type="AlphaFoldDB" id="A0A8K0C924"/>
<sequence length="209" mass="24501">MKNITLIVYNKRAHNICIKANKVYENVVDSIKKAAREALGTREIPKDNKRWWNSEMDELIEGKKKLDQKWLNTKDQEDYRKFSEIKRETKRKIIESKRETWDKKRQEIETYIGGRKCSEVWKFINKVKTNEIPRSPLQLIPVREWSELITLIDIFMNLGNLKFATITKCGGGGFNSLLETFTPKLLNPLITPLVRRDGTAKESGFSLQR</sequence>
<dbReference type="EMBL" id="VTPC01090709">
    <property type="protein sequence ID" value="KAF2881689.1"/>
    <property type="molecule type" value="Genomic_DNA"/>
</dbReference>
<organism evidence="1 2">
    <name type="scientific">Ignelater luminosus</name>
    <name type="common">Cucubano</name>
    <name type="synonym">Pyrophorus luminosus</name>
    <dbReference type="NCBI Taxonomy" id="2038154"/>
    <lineage>
        <taxon>Eukaryota</taxon>
        <taxon>Metazoa</taxon>
        <taxon>Ecdysozoa</taxon>
        <taxon>Arthropoda</taxon>
        <taxon>Hexapoda</taxon>
        <taxon>Insecta</taxon>
        <taxon>Pterygota</taxon>
        <taxon>Neoptera</taxon>
        <taxon>Endopterygota</taxon>
        <taxon>Coleoptera</taxon>
        <taxon>Polyphaga</taxon>
        <taxon>Elateriformia</taxon>
        <taxon>Elateroidea</taxon>
        <taxon>Elateridae</taxon>
        <taxon>Agrypninae</taxon>
        <taxon>Pyrophorini</taxon>
        <taxon>Ignelater</taxon>
    </lineage>
</organism>
<accession>A0A8K0C924</accession>
<reference evidence="1" key="1">
    <citation type="submission" date="2019-08" db="EMBL/GenBank/DDBJ databases">
        <title>The genome of the North American firefly Photinus pyralis.</title>
        <authorList>
            <consortium name="Photinus pyralis genome working group"/>
            <person name="Fallon T.R."/>
            <person name="Sander Lower S.E."/>
            <person name="Weng J.-K."/>
        </authorList>
    </citation>
    <scope>NUCLEOTIDE SEQUENCE</scope>
    <source>
        <strain evidence="1">TRF0915ILg1</strain>
        <tissue evidence="1">Whole body</tissue>
    </source>
</reference>
<protein>
    <submittedName>
        <fullName evidence="1">Uncharacterized protein</fullName>
    </submittedName>
</protein>
<gene>
    <name evidence="1" type="ORF">ILUMI_24487</name>
</gene>
<proteinExistence type="predicted"/>
<evidence type="ECO:0000313" key="1">
    <source>
        <dbReference type="EMBL" id="KAF2881689.1"/>
    </source>
</evidence>
<dbReference type="Proteomes" id="UP000801492">
    <property type="component" value="Unassembled WGS sequence"/>
</dbReference>
<keyword evidence="2" id="KW-1185">Reference proteome</keyword>
<dbReference type="OrthoDB" id="6779646at2759"/>
<evidence type="ECO:0000313" key="2">
    <source>
        <dbReference type="Proteomes" id="UP000801492"/>
    </source>
</evidence>
<comment type="caution">
    <text evidence="1">The sequence shown here is derived from an EMBL/GenBank/DDBJ whole genome shotgun (WGS) entry which is preliminary data.</text>
</comment>
<name>A0A8K0C924_IGNLU</name>